<dbReference type="InParanoid" id="T1HHY6"/>
<dbReference type="GO" id="GO:0043495">
    <property type="term" value="F:protein-membrane adaptor activity"/>
    <property type="evidence" value="ECO:0007669"/>
    <property type="project" value="TreeGrafter"/>
</dbReference>
<evidence type="ECO:0000256" key="4">
    <source>
        <dbReference type="ARBA" id="ARBA00023054"/>
    </source>
</evidence>
<dbReference type="Pfam" id="PF07738">
    <property type="entry name" value="Sad1_UNC"/>
    <property type="match status" value="1"/>
</dbReference>
<dbReference type="PANTHER" id="PTHR12911:SF8">
    <property type="entry name" value="KLAROID PROTEIN-RELATED"/>
    <property type="match status" value="1"/>
</dbReference>
<dbReference type="FunFam" id="2.60.120.260:FF:000009">
    <property type="entry name" value="SUN domain-containing protein 1 isoform X1"/>
    <property type="match status" value="1"/>
</dbReference>
<proteinExistence type="predicted"/>
<name>T1HHY6_RHOPR</name>
<dbReference type="EMBL" id="ACPB03018545">
    <property type="status" value="NOT_ANNOTATED_CDS"/>
    <property type="molecule type" value="Genomic_DNA"/>
</dbReference>
<evidence type="ECO:0000256" key="1">
    <source>
        <dbReference type="ARBA" id="ARBA00004370"/>
    </source>
</evidence>
<sequence>MREKRRGKKVFDNSSKVSLVNEQISFVNGLYCEDIKKSVITTNSVNNSKLAEKWNAMDYEKYFMYRFDISSLTLPPSELNDSSDKKNNSAPGDVFKFYKNVARDFWNVFPKTDYTYSPPSPWYNKEYASGVPVMPNLSRRTVRWDDQTTAVPNPSEYISNAEHFSQEVYLSKAEKLPLTSTPISNGHPNFRSRYGSRKKNNWIWNDWSRTTYEKIKTVTITTITTTVTTIIETVMHPLRKPFLSFPIIFILLALLLHLLLTTVKGVEGDVTIIKMPSPQIVELQTFTTDSLVALFSMIAKPFIWAYELATICLYSMATCLYMIPTILSQLAQALNACLFLFFQKITGWVSQYSAVVTSIGGPILSTTTERSEIINYAEKVLQILTNKERETSTKKRSAKEELFIQALNEIRKENETKDKEALKDSIWKLYEKLDNAGKEAFKEFIWNKLFEEVGPQDEQFKNMVEKLVINHNSGQEISHREGSSNIPSVDVWPEIREKVVHIVNYMLKQYHADRTGMPDYALMSNGGSILSIRCTQTYTKDSGNLYLFGLPLWNVNSNPEIIIKPGTMPGECWAFEGSEGSVAISLSMPIFVGGFTMEHTPKELSPHGNIKSAPHQFSVWALQDLKDEKPLFLGRFKFLDNGESLQYFESEKLDVPVRLVELRIESNHGSIDYTCLYRFRVHGRPAINN</sequence>
<dbReference type="InterPro" id="IPR012919">
    <property type="entry name" value="SUN_dom"/>
</dbReference>
<dbReference type="VEuPathDB" id="VectorBase:RPRC003659"/>
<dbReference type="FunCoup" id="T1HHY6">
    <property type="interactions" value="66"/>
</dbReference>
<protein>
    <submittedName>
        <fullName evidence="6">SUN domain-containing protein</fullName>
    </submittedName>
</protein>
<keyword evidence="5" id="KW-0472">Membrane</keyword>
<reference evidence="6" key="1">
    <citation type="submission" date="2015-05" db="UniProtKB">
        <authorList>
            <consortium name="EnsemblMetazoa"/>
        </authorList>
    </citation>
    <scope>IDENTIFICATION</scope>
</reference>
<dbReference type="HOGENOM" id="CLU_414007_0_0_1"/>
<keyword evidence="2" id="KW-0812">Transmembrane</keyword>
<evidence type="ECO:0000256" key="2">
    <source>
        <dbReference type="ARBA" id="ARBA00022692"/>
    </source>
</evidence>
<dbReference type="STRING" id="13249.T1HHY6"/>
<dbReference type="EMBL" id="ACPB03018546">
    <property type="status" value="NOT_ANNOTATED_CDS"/>
    <property type="molecule type" value="Genomic_DNA"/>
</dbReference>
<dbReference type="EnsemblMetazoa" id="RPRC003659-RA">
    <property type="protein sequence ID" value="RPRC003659-PA"/>
    <property type="gene ID" value="RPRC003659"/>
</dbReference>
<comment type="subcellular location">
    <subcellularLocation>
        <location evidence="1">Membrane</location>
    </subcellularLocation>
</comment>
<keyword evidence="3" id="KW-1133">Transmembrane helix</keyword>
<dbReference type="GO" id="GO:0034993">
    <property type="term" value="C:meiotic nuclear membrane microtubule tethering complex"/>
    <property type="evidence" value="ECO:0007669"/>
    <property type="project" value="TreeGrafter"/>
</dbReference>
<evidence type="ECO:0000313" key="6">
    <source>
        <dbReference type="EnsemblMetazoa" id="RPRC003659-PA"/>
    </source>
</evidence>
<evidence type="ECO:0000256" key="3">
    <source>
        <dbReference type="ARBA" id="ARBA00022989"/>
    </source>
</evidence>
<dbReference type="AlphaFoldDB" id="T1HHY6"/>
<keyword evidence="7" id="KW-1185">Reference proteome</keyword>
<dbReference type="InterPro" id="IPR045119">
    <property type="entry name" value="SUN1-5"/>
</dbReference>
<dbReference type="Proteomes" id="UP000015103">
    <property type="component" value="Unassembled WGS sequence"/>
</dbReference>
<organism evidence="6 7">
    <name type="scientific">Rhodnius prolixus</name>
    <name type="common">Triatomid bug</name>
    <dbReference type="NCBI Taxonomy" id="13249"/>
    <lineage>
        <taxon>Eukaryota</taxon>
        <taxon>Metazoa</taxon>
        <taxon>Ecdysozoa</taxon>
        <taxon>Arthropoda</taxon>
        <taxon>Hexapoda</taxon>
        <taxon>Insecta</taxon>
        <taxon>Pterygota</taxon>
        <taxon>Neoptera</taxon>
        <taxon>Paraneoptera</taxon>
        <taxon>Hemiptera</taxon>
        <taxon>Heteroptera</taxon>
        <taxon>Panheteroptera</taxon>
        <taxon>Cimicomorpha</taxon>
        <taxon>Reduviidae</taxon>
        <taxon>Triatominae</taxon>
        <taxon>Rhodnius</taxon>
    </lineage>
</organism>
<dbReference type="OMA" id="WAYELAT"/>
<evidence type="ECO:0000256" key="5">
    <source>
        <dbReference type="ARBA" id="ARBA00023136"/>
    </source>
</evidence>
<keyword evidence="4" id="KW-0175">Coiled coil</keyword>
<dbReference type="PROSITE" id="PS51469">
    <property type="entry name" value="SUN"/>
    <property type="match status" value="1"/>
</dbReference>
<accession>T1HHY6</accession>
<dbReference type="eggNOG" id="KOG2687">
    <property type="taxonomic scope" value="Eukaryota"/>
</dbReference>
<evidence type="ECO:0000313" key="7">
    <source>
        <dbReference type="Proteomes" id="UP000015103"/>
    </source>
</evidence>
<dbReference type="Gene3D" id="2.60.120.260">
    <property type="entry name" value="Galactose-binding domain-like"/>
    <property type="match status" value="1"/>
</dbReference>
<dbReference type="PANTHER" id="PTHR12911">
    <property type="entry name" value="SAD1/UNC-84-LIKE PROTEIN-RELATED"/>
    <property type="match status" value="1"/>
</dbReference>